<gene>
    <name evidence="1" type="ORF">BIFANG_03465</name>
</gene>
<organism evidence="1 2">
    <name type="scientific">Bifidobacterium angulatum DSM 20098 = JCM 7096</name>
    <dbReference type="NCBI Taxonomy" id="518635"/>
    <lineage>
        <taxon>Bacteria</taxon>
        <taxon>Bacillati</taxon>
        <taxon>Actinomycetota</taxon>
        <taxon>Actinomycetes</taxon>
        <taxon>Bifidobacteriales</taxon>
        <taxon>Bifidobacteriaceae</taxon>
        <taxon>Bifidobacterium</taxon>
    </lineage>
</organism>
<dbReference type="InterPro" id="IPR015946">
    <property type="entry name" value="KH_dom-like_a/b"/>
</dbReference>
<proteinExistence type="predicted"/>
<dbReference type="STRING" id="1683.Bang102_000455"/>
<dbReference type="Proteomes" id="UP000006408">
    <property type="component" value="Unassembled WGS sequence"/>
</dbReference>
<keyword evidence="2" id="KW-1185">Reference proteome</keyword>
<comment type="caution">
    <text evidence="1">The sequence shown here is derived from an EMBL/GenBank/DDBJ whole genome shotgun (WGS) entry which is preliminary data.</text>
</comment>
<dbReference type="eggNOG" id="COG1765">
    <property type="taxonomic scope" value="Bacteria"/>
</dbReference>
<dbReference type="Gene3D" id="3.30.300.20">
    <property type="match status" value="1"/>
</dbReference>
<evidence type="ECO:0000313" key="2">
    <source>
        <dbReference type="Proteomes" id="UP000006408"/>
    </source>
</evidence>
<dbReference type="InterPro" id="IPR036102">
    <property type="entry name" value="OsmC/Ohrsf"/>
</dbReference>
<accession>C4FGJ2</accession>
<dbReference type="EMBL" id="ABYS02000010">
    <property type="protein sequence ID" value="EEP20535.1"/>
    <property type="molecule type" value="Genomic_DNA"/>
</dbReference>
<name>C4FGJ2_9BIFI</name>
<dbReference type="Pfam" id="PF02566">
    <property type="entry name" value="OsmC"/>
    <property type="match status" value="1"/>
</dbReference>
<dbReference type="SUPFAM" id="SSF82784">
    <property type="entry name" value="OsmC-like"/>
    <property type="match status" value="1"/>
</dbReference>
<dbReference type="PATRIC" id="fig|518635.7.peg.1307"/>
<evidence type="ECO:0000313" key="1">
    <source>
        <dbReference type="EMBL" id="EEP20535.1"/>
    </source>
</evidence>
<reference evidence="1" key="1">
    <citation type="submission" date="2009-04" db="EMBL/GenBank/DDBJ databases">
        <authorList>
            <person name="Weinstock G."/>
            <person name="Sodergren E."/>
            <person name="Clifton S."/>
            <person name="Fulton L."/>
            <person name="Fulton B."/>
            <person name="Courtney L."/>
            <person name="Fronick C."/>
            <person name="Harrison M."/>
            <person name="Strong C."/>
            <person name="Farmer C."/>
            <person name="Delahaunty K."/>
            <person name="Markovic C."/>
            <person name="Hall O."/>
            <person name="Minx P."/>
            <person name="Tomlinson C."/>
            <person name="Mitreva M."/>
            <person name="Nelson J."/>
            <person name="Hou S."/>
            <person name="Wollam A."/>
            <person name="Pepin K.H."/>
            <person name="Johnson M."/>
            <person name="Bhonagiri V."/>
            <person name="Nash W.E."/>
            <person name="Warren W."/>
            <person name="Chinwalla A."/>
            <person name="Mardis E.R."/>
            <person name="Wilson R.K."/>
        </authorList>
    </citation>
    <scope>NUCLEOTIDE SEQUENCE [LARGE SCALE GENOMIC DNA]</scope>
    <source>
        <strain evidence="1">DSM 20098</strain>
    </source>
</reference>
<dbReference type="InterPro" id="IPR003718">
    <property type="entry name" value="OsmC/Ohr_fam"/>
</dbReference>
<protein>
    <submittedName>
        <fullName evidence="1">OsmC-like protein</fullName>
    </submittedName>
</protein>
<sequence length="149" mass="16290">MAIHGRSVKEKHMAKRLWVERNKDGSWDAFSEDGAHIKFGKGRGQFTPGDLMKIALAGCAALSSQFAVEHTLGEGKGAKIVVDGTYDADNDAYTAFEEQLEVDATGAGLSDEDADKLAERISRHVDKACTVKHTYVQETPVRMNVTVKH</sequence>
<dbReference type="HOGENOM" id="CLU_114057_0_0_11"/>
<dbReference type="AlphaFoldDB" id="C4FGJ2"/>